<sequence length="140" mass="15468">MRRGTFVVATRRKVANVRKRNGADIHGTISAAAPSSRAHRGRCNNSQHRRINFSFLNGVLADCDYLNTDNKLNRKRKWEEGRQNDNSSGPTDRPGKLAALQRSLLSTGVCSTAWDLLMPDLEIIEVSTDGSHSSCVTTTN</sequence>
<accession>A0A4Z2IM94</accession>
<proteinExistence type="predicted"/>
<dbReference type="Proteomes" id="UP000314294">
    <property type="component" value="Unassembled WGS sequence"/>
</dbReference>
<evidence type="ECO:0000313" key="2">
    <source>
        <dbReference type="EMBL" id="TNN79149.1"/>
    </source>
</evidence>
<evidence type="ECO:0000313" key="3">
    <source>
        <dbReference type="Proteomes" id="UP000314294"/>
    </source>
</evidence>
<name>A0A4Z2IM94_9TELE</name>
<keyword evidence="3" id="KW-1185">Reference proteome</keyword>
<reference evidence="2 3" key="1">
    <citation type="submission" date="2019-03" db="EMBL/GenBank/DDBJ databases">
        <title>First draft genome of Liparis tanakae, snailfish: a comprehensive survey of snailfish specific genes.</title>
        <authorList>
            <person name="Kim W."/>
            <person name="Song I."/>
            <person name="Jeong J.-H."/>
            <person name="Kim D."/>
            <person name="Kim S."/>
            <person name="Ryu S."/>
            <person name="Song J.Y."/>
            <person name="Lee S.K."/>
        </authorList>
    </citation>
    <scope>NUCLEOTIDE SEQUENCE [LARGE SCALE GENOMIC DNA]</scope>
    <source>
        <tissue evidence="2">Muscle</tissue>
    </source>
</reference>
<feature type="region of interest" description="Disordered" evidence="1">
    <location>
        <begin position="74"/>
        <end position="96"/>
    </location>
</feature>
<organism evidence="2 3">
    <name type="scientific">Liparis tanakae</name>
    <name type="common">Tanaka's snailfish</name>
    <dbReference type="NCBI Taxonomy" id="230148"/>
    <lineage>
        <taxon>Eukaryota</taxon>
        <taxon>Metazoa</taxon>
        <taxon>Chordata</taxon>
        <taxon>Craniata</taxon>
        <taxon>Vertebrata</taxon>
        <taxon>Euteleostomi</taxon>
        <taxon>Actinopterygii</taxon>
        <taxon>Neopterygii</taxon>
        <taxon>Teleostei</taxon>
        <taxon>Neoteleostei</taxon>
        <taxon>Acanthomorphata</taxon>
        <taxon>Eupercaria</taxon>
        <taxon>Perciformes</taxon>
        <taxon>Cottioidei</taxon>
        <taxon>Cottales</taxon>
        <taxon>Liparidae</taxon>
        <taxon>Liparis</taxon>
    </lineage>
</organism>
<gene>
    <name evidence="2" type="ORF">EYF80_010597</name>
</gene>
<dbReference type="EMBL" id="SRLO01000067">
    <property type="protein sequence ID" value="TNN79149.1"/>
    <property type="molecule type" value="Genomic_DNA"/>
</dbReference>
<dbReference type="AlphaFoldDB" id="A0A4Z2IM94"/>
<comment type="caution">
    <text evidence="2">The sequence shown here is derived from an EMBL/GenBank/DDBJ whole genome shotgun (WGS) entry which is preliminary data.</text>
</comment>
<evidence type="ECO:0000256" key="1">
    <source>
        <dbReference type="SAM" id="MobiDB-lite"/>
    </source>
</evidence>
<protein>
    <submittedName>
        <fullName evidence="2">Uncharacterized protein</fullName>
    </submittedName>
</protein>